<evidence type="ECO:0000256" key="7">
    <source>
        <dbReference type="RuleBase" id="RU363080"/>
    </source>
</evidence>
<comment type="subcellular location">
    <subcellularLocation>
        <location evidence="7">Plastid</location>
        <location evidence="7">Chloroplast thylakoid membrane</location>
    </subcellularLocation>
</comment>
<evidence type="ECO:0000256" key="3">
    <source>
        <dbReference type="ARBA" id="ARBA00022531"/>
    </source>
</evidence>
<dbReference type="Pfam" id="PF00504">
    <property type="entry name" value="Chloroa_b-bind"/>
    <property type="match status" value="1"/>
</dbReference>
<dbReference type="InterPro" id="IPR022796">
    <property type="entry name" value="Chloroa_b-bind"/>
</dbReference>
<feature type="binding site" evidence="6">
    <location>
        <position position="199"/>
    </location>
    <ligand>
        <name>chlorophyll a</name>
        <dbReference type="ChEBI" id="CHEBI:58416"/>
        <label>1</label>
    </ligand>
</feature>
<evidence type="ECO:0000256" key="2">
    <source>
        <dbReference type="ARBA" id="ARBA00022528"/>
    </source>
</evidence>
<organism evidence="9">
    <name type="scientific">Acetabularia acetabulum</name>
    <name type="common">Mermaid's wine glass</name>
    <name type="synonym">Acetabularia mediterranea</name>
    <dbReference type="NCBI Taxonomy" id="35845"/>
    <lineage>
        <taxon>Eukaryota</taxon>
        <taxon>Viridiplantae</taxon>
        <taxon>Chlorophyta</taxon>
        <taxon>core chlorophytes</taxon>
        <taxon>Ulvophyceae</taxon>
        <taxon>TCBD clade</taxon>
        <taxon>Dasycladales</taxon>
        <taxon>Polyphysaceae</taxon>
        <taxon>Acetabularia</taxon>
    </lineage>
</organism>
<dbReference type="Gene3D" id="1.10.3460.10">
    <property type="entry name" value="Chlorophyll a/b binding protein domain"/>
    <property type="match status" value="1"/>
</dbReference>
<keyword evidence="3 7" id="KW-0602">Photosynthesis</keyword>
<keyword evidence="7" id="KW-0604">Photosystem II</keyword>
<feature type="binding site" description="axial binding residue" evidence="6">
    <location>
        <position position="167"/>
    </location>
    <ligand>
        <name>chlorophyll b</name>
        <dbReference type="ChEBI" id="CHEBI:61721"/>
        <label>1</label>
    </ligand>
    <ligandPart>
        <name>Mg</name>
        <dbReference type="ChEBI" id="CHEBI:25107"/>
    </ligandPart>
</feature>
<reference evidence="9" key="1">
    <citation type="journal article" date="2007" name="Plant Physiol.">
        <title>Tracing the evolution of the light-harvesting antennae in chlorophyll a/b-containing organisms.</title>
        <authorList>
            <person name="Koziol A.G."/>
            <person name="Borza T."/>
            <person name="Ishida K."/>
            <person name="Keeling P."/>
            <person name="Lee R.W."/>
            <person name="Durnford D.G."/>
        </authorList>
    </citation>
    <scope>NUCLEOTIDE SEQUENCE</scope>
</reference>
<dbReference type="AlphaFoldDB" id="A4QPJ9"/>
<protein>
    <recommendedName>
        <fullName evidence="7">Chlorophyll a-b binding protein, chloroplastic</fullName>
    </recommendedName>
</protein>
<keyword evidence="4 7" id="KW-0934">Plastid</keyword>
<proteinExistence type="evidence at transcript level"/>
<name>A4QPJ9_ACEAT</name>
<dbReference type="PANTHER" id="PTHR21649">
    <property type="entry name" value="CHLOROPHYLL A/B BINDING PROTEIN"/>
    <property type="match status" value="1"/>
</dbReference>
<keyword evidence="1 6" id="KW-0148">Chlorophyll</keyword>
<feature type="binding site" evidence="6">
    <location>
        <position position="197"/>
    </location>
    <ligand>
        <name>chlorophyll a</name>
        <dbReference type="ChEBI" id="CHEBI:58416"/>
        <label>1</label>
    </ligand>
</feature>
<evidence type="ECO:0000256" key="5">
    <source>
        <dbReference type="ARBA" id="ARBA00022991"/>
    </source>
</evidence>
<feature type="compositionally biased region" description="Polar residues" evidence="8">
    <location>
        <begin position="7"/>
        <end position="25"/>
    </location>
</feature>
<evidence type="ECO:0000256" key="8">
    <source>
        <dbReference type="SAM" id="MobiDB-lite"/>
    </source>
</evidence>
<evidence type="ECO:0000256" key="6">
    <source>
        <dbReference type="PIRSR" id="PIRSR601344-1"/>
    </source>
</evidence>
<keyword evidence="7" id="KW-0603">Photosystem I</keyword>
<dbReference type="GO" id="GO:0009535">
    <property type="term" value="C:chloroplast thylakoid membrane"/>
    <property type="evidence" value="ECO:0007669"/>
    <property type="project" value="UniProtKB-SubCell"/>
</dbReference>
<keyword evidence="2 7" id="KW-0150">Chloroplast</keyword>
<dbReference type="GO" id="GO:0009522">
    <property type="term" value="C:photosystem I"/>
    <property type="evidence" value="ECO:0007669"/>
    <property type="project" value="UniProtKB-KW"/>
</dbReference>
<feature type="binding site" evidence="6">
    <location>
        <position position="75"/>
    </location>
    <ligand>
        <name>chlorophyll a</name>
        <dbReference type="ChEBI" id="CHEBI:58416"/>
        <label>1</label>
    </ligand>
</feature>
<evidence type="ECO:0000256" key="4">
    <source>
        <dbReference type="ARBA" id="ARBA00022640"/>
    </source>
</evidence>
<accession>A4QPJ9</accession>
<feature type="binding site" evidence="6">
    <location>
        <position position="118"/>
    </location>
    <ligand>
        <name>chlorophyll a</name>
        <dbReference type="ChEBI" id="CHEBI:58416"/>
        <label>1</label>
    </ligand>
</feature>
<sequence>MSACFLGQTSRVTPTNSTRRMSPVTQATEQPVWLPGVNVPQHLNRNLPADYGFDPLGLGSEPEALKWYVQAELVHCRFAMLGVAGILIPGLLTKVGILNVPQWYEAGKVAIESQPFGLNFQTLLGFQLFMMTWAETKRWVEFKNPGSQSNPDSYPGAEMLPGKVFALGGSGDPNYPGGLFNPMGMGDDSMKVKEIANGRTACLRFRICCTIFCH</sequence>
<feature type="binding site" description="axial binding residue" evidence="6">
    <location>
        <position position="77"/>
    </location>
    <ligand>
        <name>chlorophyll b</name>
        <dbReference type="ChEBI" id="CHEBI:61721"/>
        <label>1</label>
    </ligand>
    <ligandPart>
        <name>Mg</name>
        <dbReference type="ChEBI" id="CHEBI:25107"/>
    </ligandPart>
</feature>
<feature type="binding site" evidence="6">
    <location>
        <position position="194"/>
    </location>
    <ligand>
        <name>chlorophyll a</name>
        <dbReference type="ChEBI" id="CHEBI:58416"/>
        <label>1</label>
    </ligand>
</feature>
<feature type="region of interest" description="Disordered" evidence="8">
    <location>
        <begin position="1"/>
        <end position="25"/>
    </location>
</feature>
<dbReference type="GO" id="GO:0009765">
    <property type="term" value="P:photosynthesis, light harvesting"/>
    <property type="evidence" value="ECO:0007669"/>
    <property type="project" value="InterPro"/>
</dbReference>
<comment type="similarity">
    <text evidence="7">Belongs to the light-harvesting chlorophyll a/b-binding (LHC) protein family.</text>
</comment>
<dbReference type="GO" id="GO:0009523">
    <property type="term" value="C:photosystem II"/>
    <property type="evidence" value="ECO:0007669"/>
    <property type="project" value="UniProtKB-KW"/>
</dbReference>
<evidence type="ECO:0000256" key="1">
    <source>
        <dbReference type="ARBA" id="ARBA00022494"/>
    </source>
</evidence>
<evidence type="ECO:0000313" key="9">
    <source>
        <dbReference type="EMBL" id="DAA05902.1"/>
    </source>
</evidence>
<keyword evidence="7" id="KW-0793">Thylakoid</keyword>
<dbReference type="SUPFAM" id="SSF103511">
    <property type="entry name" value="Chlorophyll a-b binding protein"/>
    <property type="match status" value="1"/>
</dbReference>
<comment type="function">
    <text evidence="7">The light-harvesting complex (LHC) functions as a light receptor, it captures and delivers excitation energy to photosystems with which it is closely associated.</text>
</comment>
<feature type="binding site" evidence="6">
    <location>
        <position position="193"/>
    </location>
    <ligand>
        <name>chlorophyll a</name>
        <dbReference type="ChEBI" id="CHEBI:58416"/>
        <label>1</label>
    </ligand>
</feature>
<dbReference type="EMBL" id="BK005999">
    <property type="protein sequence ID" value="DAA05902.1"/>
    <property type="molecule type" value="mRNA"/>
</dbReference>
<feature type="non-terminal residue" evidence="9">
    <location>
        <position position="214"/>
    </location>
</feature>
<dbReference type="GO" id="GO:0016168">
    <property type="term" value="F:chlorophyll binding"/>
    <property type="evidence" value="ECO:0007669"/>
    <property type="project" value="UniProtKB-KW"/>
</dbReference>
<feature type="binding site" evidence="6">
    <location>
        <position position="72"/>
    </location>
    <ligand>
        <name>chlorophyll a</name>
        <dbReference type="ChEBI" id="CHEBI:58416"/>
        <label>1</label>
    </ligand>
</feature>
<keyword evidence="5 7" id="KW-0157">Chromophore</keyword>
<dbReference type="InterPro" id="IPR001344">
    <property type="entry name" value="Chloro_AB-bd_pln"/>
</dbReference>